<sequence length="122" mass="13902">MIYCMWMPPIVVLCLRSEQMPPMERSLAFDLHIMLCLPASTHLYISSDKIRAFSLKHLDCDILLPLGATAKHHICIARFWHTEASKAIGAQSPRETHLLQEDVLCILESLQPLKKSVIHLVM</sequence>
<organism evidence="1 2">
    <name type="scientific">Ataeniobius toweri</name>
    <dbReference type="NCBI Taxonomy" id="208326"/>
    <lineage>
        <taxon>Eukaryota</taxon>
        <taxon>Metazoa</taxon>
        <taxon>Chordata</taxon>
        <taxon>Craniata</taxon>
        <taxon>Vertebrata</taxon>
        <taxon>Euteleostomi</taxon>
        <taxon>Actinopterygii</taxon>
        <taxon>Neopterygii</taxon>
        <taxon>Teleostei</taxon>
        <taxon>Neoteleostei</taxon>
        <taxon>Acanthomorphata</taxon>
        <taxon>Ovalentaria</taxon>
        <taxon>Atherinomorphae</taxon>
        <taxon>Cyprinodontiformes</taxon>
        <taxon>Goodeidae</taxon>
        <taxon>Ataeniobius</taxon>
    </lineage>
</organism>
<protein>
    <submittedName>
        <fullName evidence="1">Uncharacterized protein</fullName>
    </submittedName>
</protein>
<dbReference type="EMBL" id="JAHUTI010081272">
    <property type="protein sequence ID" value="MED6258768.1"/>
    <property type="molecule type" value="Genomic_DNA"/>
</dbReference>
<dbReference type="Proteomes" id="UP001345963">
    <property type="component" value="Unassembled WGS sequence"/>
</dbReference>
<accession>A0ABU7C7A3</accession>
<keyword evidence="2" id="KW-1185">Reference proteome</keyword>
<name>A0ABU7C7A3_9TELE</name>
<evidence type="ECO:0000313" key="1">
    <source>
        <dbReference type="EMBL" id="MED6258768.1"/>
    </source>
</evidence>
<proteinExistence type="predicted"/>
<gene>
    <name evidence="1" type="ORF">ATANTOWER_012121</name>
</gene>
<reference evidence="1 2" key="1">
    <citation type="submission" date="2021-07" db="EMBL/GenBank/DDBJ databases">
        <authorList>
            <person name="Palmer J.M."/>
        </authorList>
    </citation>
    <scope>NUCLEOTIDE SEQUENCE [LARGE SCALE GENOMIC DNA]</scope>
    <source>
        <strain evidence="1 2">AT_MEX2019</strain>
        <tissue evidence="1">Muscle</tissue>
    </source>
</reference>
<comment type="caution">
    <text evidence="1">The sequence shown here is derived from an EMBL/GenBank/DDBJ whole genome shotgun (WGS) entry which is preliminary data.</text>
</comment>
<evidence type="ECO:0000313" key="2">
    <source>
        <dbReference type="Proteomes" id="UP001345963"/>
    </source>
</evidence>